<dbReference type="GO" id="GO:0008198">
    <property type="term" value="F:ferrous iron binding"/>
    <property type="evidence" value="ECO:0007669"/>
    <property type="project" value="EnsemblFungi"/>
</dbReference>
<keyword evidence="11" id="KW-0496">Mitochondrion</keyword>
<evidence type="ECO:0000256" key="6">
    <source>
        <dbReference type="ARBA" id="ARBA00022496"/>
    </source>
</evidence>
<evidence type="ECO:0000256" key="3">
    <source>
        <dbReference type="ARBA" id="ARBA00013107"/>
    </source>
</evidence>
<evidence type="ECO:0000256" key="4">
    <source>
        <dbReference type="ARBA" id="ARBA00022434"/>
    </source>
</evidence>
<dbReference type="eggNOG" id="KOG3413">
    <property type="taxonomic scope" value="Eukaryota"/>
</dbReference>
<evidence type="ECO:0000256" key="1">
    <source>
        <dbReference type="ARBA" id="ARBA00004173"/>
    </source>
</evidence>
<dbReference type="InterPro" id="IPR017789">
    <property type="entry name" value="Frataxin"/>
</dbReference>
<evidence type="ECO:0000256" key="10">
    <source>
        <dbReference type="ARBA" id="ARBA00023065"/>
    </source>
</evidence>
<dbReference type="RefSeq" id="XP_004179051.1">
    <property type="nucleotide sequence ID" value="XM_004179003.1"/>
</dbReference>
<evidence type="ECO:0000313" key="14">
    <source>
        <dbReference type="Proteomes" id="UP000002866"/>
    </source>
</evidence>
<evidence type="ECO:0000256" key="8">
    <source>
        <dbReference type="ARBA" id="ARBA00023002"/>
    </source>
</evidence>
<keyword evidence="9" id="KW-0408">Iron</keyword>
<dbReference type="GO" id="GO:0042802">
    <property type="term" value="F:identical protein binding"/>
    <property type="evidence" value="ECO:0007669"/>
    <property type="project" value="EnsemblFungi"/>
</dbReference>
<dbReference type="GO" id="GO:0016226">
    <property type="term" value="P:iron-sulfur cluster assembly"/>
    <property type="evidence" value="ECO:0007669"/>
    <property type="project" value="EnsemblFungi"/>
</dbReference>
<dbReference type="KEGG" id="tbl:TBLA_0B07150"/>
<dbReference type="EC" id="1.16.3.1" evidence="3"/>
<dbReference type="PROSITE" id="PS50810">
    <property type="entry name" value="FRATAXIN_2"/>
    <property type="match status" value="1"/>
</dbReference>
<dbReference type="PANTHER" id="PTHR16821">
    <property type="entry name" value="FRATAXIN"/>
    <property type="match status" value="1"/>
</dbReference>
<evidence type="ECO:0000256" key="11">
    <source>
        <dbReference type="ARBA" id="ARBA00023128"/>
    </source>
</evidence>
<dbReference type="GO" id="GO:0004322">
    <property type="term" value="F:ferroxidase activity"/>
    <property type="evidence" value="ECO:0007669"/>
    <property type="project" value="UniProtKB-EC"/>
</dbReference>
<evidence type="ECO:0000256" key="9">
    <source>
        <dbReference type="ARBA" id="ARBA00023004"/>
    </source>
</evidence>
<dbReference type="Pfam" id="PF01491">
    <property type="entry name" value="Frataxin_Cyay"/>
    <property type="match status" value="1"/>
</dbReference>
<dbReference type="PROSITE" id="PS01344">
    <property type="entry name" value="FRATAXIN_1"/>
    <property type="match status" value="1"/>
</dbReference>
<dbReference type="NCBIfam" id="TIGR03421">
    <property type="entry name" value="FeS_CyaY"/>
    <property type="match status" value="1"/>
</dbReference>
<dbReference type="InParanoid" id="I2GZI0"/>
<dbReference type="GO" id="GO:0006121">
    <property type="term" value="P:mitochondrial electron transport, succinate to ubiquinone"/>
    <property type="evidence" value="ECO:0007669"/>
    <property type="project" value="EnsemblFungi"/>
</dbReference>
<sequence length="189" mass="21589">MLKSGSRLITIKNFSIKSNKLLSTKTIRSLSYIPTRQINNLTSYCSIKQSLTTQYNFHRHYAGFTHGSDIPEEVINMTTREYEVAANQFLDSLLDDLEQLSEDYPTKFSDVELNQGVLTLVFPEVGTYVINKQPPNKQIWLSSPISGPNRFDYIKGNWVSMRNRTKLIDVLNKEISSALPDAEVNLLHD</sequence>
<dbReference type="GO" id="GO:0005759">
    <property type="term" value="C:mitochondrial matrix"/>
    <property type="evidence" value="ECO:0007669"/>
    <property type="project" value="EnsemblFungi"/>
</dbReference>
<keyword evidence="4" id="KW-0409">Iron storage</keyword>
<dbReference type="AlphaFoldDB" id="I2GZI0"/>
<dbReference type="OrthoDB" id="1897642at2759"/>
<dbReference type="Gene3D" id="3.30.920.10">
    <property type="entry name" value="Frataxin/CyaY"/>
    <property type="match status" value="1"/>
</dbReference>
<dbReference type="SUPFAM" id="SSF55387">
    <property type="entry name" value="Frataxin/Nqo15-like"/>
    <property type="match status" value="1"/>
</dbReference>
<dbReference type="GO" id="GO:0006979">
    <property type="term" value="P:response to oxidative stress"/>
    <property type="evidence" value="ECO:0007669"/>
    <property type="project" value="EnsemblFungi"/>
</dbReference>
<dbReference type="NCBIfam" id="TIGR03422">
    <property type="entry name" value="mito_frataxin"/>
    <property type="match status" value="1"/>
</dbReference>
<dbReference type="FunCoup" id="I2GZI0">
    <property type="interactions" value="418"/>
</dbReference>
<dbReference type="Proteomes" id="UP000002866">
    <property type="component" value="Chromosome 2"/>
</dbReference>
<comment type="catalytic activity">
    <reaction evidence="12">
        <text>4 Fe(2+) + O2 + 4 H(+) = 4 Fe(3+) + 2 H2O</text>
        <dbReference type="Rhea" id="RHEA:11148"/>
        <dbReference type="ChEBI" id="CHEBI:15377"/>
        <dbReference type="ChEBI" id="CHEBI:15378"/>
        <dbReference type="ChEBI" id="CHEBI:15379"/>
        <dbReference type="ChEBI" id="CHEBI:29033"/>
        <dbReference type="ChEBI" id="CHEBI:29034"/>
        <dbReference type="EC" id="1.16.3.1"/>
    </reaction>
</comment>
<dbReference type="GO" id="GO:0010040">
    <property type="term" value="P:response to iron(II) ion"/>
    <property type="evidence" value="ECO:0007669"/>
    <property type="project" value="EnsemblFungi"/>
</dbReference>
<dbReference type="EMBL" id="HE806317">
    <property type="protein sequence ID" value="CCH59532.1"/>
    <property type="molecule type" value="Genomic_DNA"/>
</dbReference>
<keyword evidence="10" id="KW-0406">Ion transport</keyword>
<gene>
    <name evidence="13" type="primary">TBLA0B07150</name>
    <name evidence="13" type="ORF">TBLA_0B07150</name>
</gene>
<dbReference type="GO" id="GO:0006879">
    <property type="term" value="P:intracellular iron ion homeostasis"/>
    <property type="evidence" value="ECO:0007669"/>
    <property type="project" value="UniProtKB-KW"/>
</dbReference>
<accession>I2GZI0</accession>
<evidence type="ECO:0000256" key="5">
    <source>
        <dbReference type="ARBA" id="ARBA00022448"/>
    </source>
</evidence>
<dbReference type="GO" id="GO:0006826">
    <property type="term" value="P:iron ion transport"/>
    <property type="evidence" value="ECO:0007669"/>
    <property type="project" value="UniProtKB-KW"/>
</dbReference>
<keyword evidence="7" id="KW-0809">Transit peptide</keyword>
<dbReference type="GO" id="GO:0051537">
    <property type="term" value="F:2 iron, 2 sulfur cluster binding"/>
    <property type="evidence" value="ECO:0007669"/>
    <property type="project" value="TreeGrafter"/>
</dbReference>
<evidence type="ECO:0000256" key="7">
    <source>
        <dbReference type="ARBA" id="ARBA00022946"/>
    </source>
</evidence>
<comment type="similarity">
    <text evidence="2">Belongs to the frataxin family.</text>
</comment>
<keyword evidence="14" id="KW-1185">Reference proteome</keyword>
<reference evidence="13 14" key="1">
    <citation type="journal article" date="2011" name="Proc. Natl. Acad. Sci. U.S.A.">
        <title>Evolutionary erosion of yeast sex chromosomes by mating-type switching accidents.</title>
        <authorList>
            <person name="Gordon J.L."/>
            <person name="Armisen D."/>
            <person name="Proux-Wera E."/>
            <person name="Oheigeartaigh S.S."/>
            <person name="Byrne K.P."/>
            <person name="Wolfe K.H."/>
        </authorList>
    </citation>
    <scope>NUCLEOTIDE SEQUENCE [LARGE SCALE GENOMIC DNA]</scope>
    <source>
        <strain evidence="14">ATCC 34711 / CBS 6284 / DSM 70876 / NBRC 10599 / NRRL Y-10934 / UCD 77-7</strain>
    </source>
</reference>
<comment type="subcellular location">
    <subcellularLocation>
        <location evidence="1">Mitochondrion</location>
    </subcellularLocation>
</comment>
<dbReference type="GeneID" id="14493801"/>
<name>I2GZI0_HENB6</name>
<dbReference type="GO" id="GO:0008199">
    <property type="term" value="F:ferric iron binding"/>
    <property type="evidence" value="ECO:0007669"/>
    <property type="project" value="InterPro"/>
</dbReference>
<proteinExistence type="inferred from homology"/>
<dbReference type="HOGENOM" id="CLU_080880_2_4_1"/>
<evidence type="ECO:0000256" key="12">
    <source>
        <dbReference type="ARBA" id="ARBA00047990"/>
    </source>
</evidence>
<dbReference type="InterPro" id="IPR020895">
    <property type="entry name" value="Frataxin_CS"/>
</dbReference>
<protein>
    <recommendedName>
        <fullName evidence="3">ferroxidase</fullName>
        <ecNumber evidence="3">1.16.3.1</ecNumber>
    </recommendedName>
</protein>
<dbReference type="PRINTS" id="PR00904">
    <property type="entry name" value="FRATAXIN"/>
</dbReference>
<dbReference type="OMA" id="PNRYDYY"/>
<keyword evidence="6" id="KW-0410">Iron transport</keyword>
<organism evidence="13 14">
    <name type="scientific">Henningerozyma blattae (strain ATCC 34711 / CBS 6284 / DSM 70876 / NBRC 10599 / NRRL Y-10934 / UCD 77-7)</name>
    <name type="common">Yeast</name>
    <name type="synonym">Tetrapisispora blattae</name>
    <dbReference type="NCBI Taxonomy" id="1071380"/>
    <lineage>
        <taxon>Eukaryota</taxon>
        <taxon>Fungi</taxon>
        <taxon>Dikarya</taxon>
        <taxon>Ascomycota</taxon>
        <taxon>Saccharomycotina</taxon>
        <taxon>Saccharomycetes</taxon>
        <taxon>Saccharomycetales</taxon>
        <taxon>Saccharomycetaceae</taxon>
        <taxon>Henningerozyma</taxon>
    </lineage>
</organism>
<dbReference type="GO" id="GO:0034986">
    <property type="term" value="F:iron chaperone activity"/>
    <property type="evidence" value="ECO:0007669"/>
    <property type="project" value="EnsemblFungi"/>
</dbReference>
<evidence type="ECO:0000313" key="13">
    <source>
        <dbReference type="EMBL" id="CCH59532.1"/>
    </source>
</evidence>
<dbReference type="InterPro" id="IPR002908">
    <property type="entry name" value="Frataxin/CyaY"/>
</dbReference>
<dbReference type="InterPro" id="IPR036524">
    <property type="entry name" value="Frataxin/CyaY_sf"/>
</dbReference>
<keyword evidence="8" id="KW-0560">Oxidoreductase</keyword>
<keyword evidence="5" id="KW-0813">Transport</keyword>
<dbReference type="PANTHER" id="PTHR16821:SF2">
    <property type="entry name" value="FRATAXIN, MITOCHONDRIAL"/>
    <property type="match status" value="1"/>
</dbReference>
<dbReference type="STRING" id="1071380.I2GZI0"/>
<dbReference type="GO" id="GO:0006749">
    <property type="term" value="P:glutathione metabolic process"/>
    <property type="evidence" value="ECO:0007669"/>
    <property type="project" value="EnsemblFungi"/>
</dbReference>
<evidence type="ECO:0000256" key="2">
    <source>
        <dbReference type="ARBA" id="ARBA00008183"/>
    </source>
</evidence>
<dbReference type="SMART" id="SM01219">
    <property type="entry name" value="Frataxin_Cyay"/>
    <property type="match status" value="1"/>
</dbReference>